<evidence type="ECO:0000256" key="1">
    <source>
        <dbReference type="SAM" id="MobiDB-lite"/>
    </source>
</evidence>
<evidence type="ECO:0000313" key="3">
    <source>
        <dbReference type="Proteomes" id="UP000619355"/>
    </source>
</evidence>
<gene>
    <name evidence="2" type="ORF">GCM10018980_68510</name>
</gene>
<name>A0A919F2E7_9ACTN</name>
<sequence>MPPTAPRPVQKVSDIAESLTATVPARTMIAVTSRRTLGTGPAAPAPGIRASQADLLDALPGFHLPDLGDLRARGVLGAHSAASPSPRRALGAGCTDDAVPDSSA</sequence>
<reference evidence="3" key="1">
    <citation type="journal article" date="2019" name="Int. J. Syst. Evol. Microbiol.">
        <title>The Global Catalogue of Microorganisms (GCM) 10K type strain sequencing project: providing services to taxonomists for standard genome sequencing and annotation.</title>
        <authorList>
            <consortium name="The Broad Institute Genomics Platform"/>
            <consortium name="The Broad Institute Genome Sequencing Center for Infectious Disease"/>
            <person name="Wu L."/>
            <person name="Ma J."/>
        </authorList>
    </citation>
    <scope>NUCLEOTIDE SEQUENCE [LARGE SCALE GENOMIC DNA]</scope>
    <source>
        <strain evidence="3">JCM 4253</strain>
    </source>
</reference>
<dbReference type="Proteomes" id="UP000619355">
    <property type="component" value="Unassembled WGS sequence"/>
</dbReference>
<dbReference type="AlphaFoldDB" id="A0A919F2E7"/>
<organism evidence="2 3">
    <name type="scientific">Streptomyces capoamus</name>
    <dbReference type="NCBI Taxonomy" id="68183"/>
    <lineage>
        <taxon>Bacteria</taxon>
        <taxon>Bacillati</taxon>
        <taxon>Actinomycetota</taxon>
        <taxon>Actinomycetes</taxon>
        <taxon>Kitasatosporales</taxon>
        <taxon>Streptomycetaceae</taxon>
        <taxon>Streptomyces</taxon>
    </lineage>
</organism>
<proteinExistence type="predicted"/>
<protein>
    <submittedName>
        <fullName evidence="2">Uncharacterized protein</fullName>
    </submittedName>
</protein>
<evidence type="ECO:0000313" key="2">
    <source>
        <dbReference type="EMBL" id="GHG72602.1"/>
    </source>
</evidence>
<dbReference type="EMBL" id="BNBF01000031">
    <property type="protein sequence ID" value="GHG72602.1"/>
    <property type="molecule type" value="Genomic_DNA"/>
</dbReference>
<keyword evidence="3" id="KW-1185">Reference proteome</keyword>
<comment type="caution">
    <text evidence="2">The sequence shown here is derived from an EMBL/GenBank/DDBJ whole genome shotgun (WGS) entry which is preliminary data.</text>
</comment>
<feature type="region of interest" description="Disordered" evidence="1">
    <location>
        <begin position="78"/>
        <end position="104"/>
    </location>
</feature>
<feature type="compositionally biased region" description="Low complexity" evidence="1">
    <location>
        <begin position="80"/>
        <end position="89"/>
    </location>
</feature>
<accession>A0A919F2E7</accession>